<dbReference type="EMBL" id="AP023094">
    <property type="protein sequence ID" value="BCE50496.1"/>
    <property type="molecule type" value="Genomic_DNA"/>
</dbReference>
<gene>
    <name evidence="3" type="ORF">XF10B_67970</name>
    <name evidence="1" type="ORF">XF1B_69200</name>
    <name evidence="2" type="ORF">XF4B_68450</name>
</gene>
<organism evidence="1">
    <name type="scientific">Bradyrhizobium diazoefficiens</name>
    <dbReference type="NCBI Taxonomy" id="1355477"/>
    <lineage>
        <taxon>Bacteria</taxon>
        <taxon>Pseudomonadati</taxon>
        <taxon>Pseudomonadota</taxon>
        <taxon>Alphaproteobacteria</taxon>
        <taxon>Hyphomicrobiales</taxon>
        <taxon>Nitrobacteraceae</taxon>
        <taxon>Bradyrhizobium</taxon>
    </lineage>
</organism>
<sequence length="75" mass="8289">MLGARQRALECRLKLVLADDLSADVADKAAFLSPQQAQLPTMALELPSIGIASHRFSLDRKLTRRATNILIAPYR</sequence>
<dbReference type="EMBL" id="AP023099">
    <property type="protein sequence ID" value="BCE93999.1"/>
    <property type="molecule type" value="Genomic_DNA"/>
</dbReference>
<reference evidence="1" key="1">
    <citation type="submission" date="2020-05" db="EMBL/GenBank/DDBJ databases">
        <title>Complete genome sequence of Bradyrhizobium diazoefficiens XF1 isolated from soybean nodule.</title>
        <authorList>
            <person name="Noda R."/>
            <person name="Kakizaki K."/>
            <person name="Minamisawa K."/>
        </authorList>
    </citation>
    <scope>NUCLEOTIDE SEQUENCE</scope>
    <source>
        <strain evidence="1">XF1</strain>
    </source>
</reference>
<proteinExistence type="predicted"/>
<reference evidence="2" key="3">
    <citation type="submission" date="2020-05" db="EMBL/GenBank/DDBJ databases">
        <title>Complete genome sequence of Bradyrhizobium diazoefficiens XF4 isolated from soybean nodule.</title>
        <authorList>
            <person name="Noda R."/>
            <person name="Kakizaki K."/>
            <person name="Minamisawa K."/>
        </authorList>
    </citation>
    <scope>NUCLEOTIDE SEQUENCE</scope>
    <source>
        <strain evidence="2">XF4</strain>
    </source>
</reference>
<reference evidence="3" key="2">
    <citation type="submission" date="2020-05" db="EMBL/GenBank/DDBJ databases">
        <title>Complete genome sequence of Bradyrhizobium diazoefficiens XF10 isolated from soybean nodule.</title>
        <authorList>
            <person name="Noda R."/>
            <person name="Kakizaki K."/>
            <person name="Minamisawa K."/>
        </authorList>
    </citation>
    <scope>NUCLEOTIDE SEQUENCE</scope>
    <source>
        <strain evidence="3">XF10</strain>
    </source>
</reference>
<name>A0A809XB75_9BRAD</name>
<accession>A0A809XB75</accession>
<dbReference type="AlphaFoldDB" id="A0A809XB75"/>
<dbReference type="EMBL" id="AP023091">
    <property type="protein sequence ID" value="BCE24239.1"/>
    <property type="molecule type" value="Genomic_DNA"/>
</dbReference>
<protein>
    <submittedName>
        <fullName evidence="1">Uncharacterized protein</fullName>
    </submittedName>
</protein>
<evidence type="ECO:0000313" key="2">
    <source>
        <dbReference type="EMBL" id="BCE50496.1"/>
    </source>
</evidence>
<evidence type="ECO:0000313" key="3">
    <source>
        <dbReference type="EMBL" id="BCE93999.1"/>
    </source>
</evidence>
<evidence type="ECO:0000313" key="1">
    <source>
        <dbReference type="EMBL" id="BCE24239.1"/>
    </source>
</evidence>